<reference evidence="1 2" key="1">
    <citation type="journal article" date="2006" name="Science">
        <title>The genome of black cottonwood, Populus trichocarpa (Torr. &amp; Gray).</title>
        <authorList>
            <person name="Tuskan G.A."/>
            <person name="Difazio S."/>
            <person name="Jansson S."/>
            <person name="Bohlmann J."/>
            <person name="Grigoriev I."/>
            <person name="Hellsten U."/>
            <person name="Putnam N."/>
            <person name="Ralph S."/>
            <person name="Rombauts S."/>
            <person name="Salamov A."/>
            <person name="Schein J."/>
            <person name="Sterck L."/>
            <person name="Aerts A."/>
            <person name="Bhalerao R.R."/>
            <person name="Bhalerao R.P."/>
            <person name="Blaudez D."/>
            <person name="Boerjan W."/>
            <person name="Brun A."/>
            <person name="Brunner A."/>
            <person name="Busov V."/>
            <person name="Campbell M."/>
            <person name="Carlson J."/>
            <person name="Chalot M."/>
            <person name="Chapman J."/>
            <person name="Chen G.L."/>
            <person name="Cooper D."/>
            <person name="Coutinho P.M."/>
            <person name="Couturier J."/>
            <person name="Covert S."/>
            <person name="Cronk Q."/>
            <person name="Cunningham R."/>
            <person name="Davis J."/>
            <person name="Degroeve S."/>
            <person name="Dejardin A."/>
            <person name="Depamphilis C."/>
            <person name="Detter J."/>
            <person name="Dirks B."/>
            <person name="Dubchak I."/>
            <person name="Duplessis S."/>
            <person name="Ehlting J."/>
            <person name="Ellis B."/>
            <person name="Gendler K."/>
            <person name="Goodstein D."/>
            <person name="Gribskov M."/>
            <person name="Grimwood J."/>
            <person name="Groover A."/>
            <person name="Gunter L."/>
            <person name="Hamberger B."/>
            <person name="Heinze B."/>
            <person name="Helariutta Y."/>
            <person name="Henrissat B."/>
            <person name="Holligan D."/>
            <person name="Holt R."/>
            <person name="Huang W."/>
            <person name="Islam-Faridi N."/>
            <person name="Jones S."/>
            <person name="Jones-Rhoades M."/>
            <person name="Jorgensen R."/>
            <person name="Joshi C."/>
            <person name="Kangasjarvi J."/>
            <person name="Karlsson J."/>
            <person name="Kelleher C."/>
            <person name="Kirkpatrick R."/>
            <person name="Kirst M."/>
            <person name="Kohler A."/>
            <person name="Kalluri U."/>
            <person name="Larimer F."/>
            <person name="Leebens-Mack J."/>
            <person name="Leple J.C."/>
            <person name="Locascio P."/>
            <person name="Lou Y."/>
            <person name="Lucas S."/>
            <person name="Martin F."/>
            <person name="Montanini B."/>
            <person name="Napoli C."/>
            <person name="Nelson D.R."/>
            <person name="Nelson C."/>
            <person name="Nieminen K."/>
            <person name="Nilsson O."/>
            <person name="Pereda V."/>
            <person name="Peter G."/>
            <person name="Philippe R."/>
            <person name="Pilate G."/>
            <person name="Poliakov A."/>
            <person name="Razumovskaya J."/>
            <person name="Richardson P."/>
            <person name="Rinaldi C."/>
            <person name="Ritland K."/>
            <person name="Rouze P."/>
            <person name="Ryaboy D."/>
            <person name="Schmutz J."/>
            <person name="Schrader J."/>
            <person name="Segerman B."/>
            <person name="Shin H."/>
            <person name="Siddiqui A."/>
            <person name="Sterky F."/>
            <person name="Terry A."/>
            <person name="Tsai C.J."/>
            <person name="Uberbacher E."/>
            <person name="Unneberg P."/>
            <person name="Vahala J."/>
            <person name="Wall K."/>
            <person name="Wessler S."/>
            <person name="Yang G."/>
            <person name="Yin T."/>
            <person name="Douglas C."/>
            <person name="Marra M."/>
            <person name="Sandberg G."/>
            <person name="Van de Peer Y."/>
            <person name="Rokhsar D."/>
        </authorList>
    </citation>
    <scope>NUCLEOTIDE SEQUENCE [LARGE SCALE GENOMIC DNA]</scope>
    <source>
        <strain evidence="2">cv. Nisqually</strain>
    </source>
</reference>
<dbReference type="EMBL" id="CM009293">
    <property type="protein sequence ID" value="PNT38978.1"/>
    <property type="molecule type" value="Genomic_DNA"/>
</dbReference>
<sequence length="163" mass="17077">MITLTAKTMAGVAAGDPVIALKLSSTVLFSAATGMLKLPLLGSMTEKFPENSEPAIWWPKSNVSLGRKQVKTQGKNGCIEDLEEVIKTKDSEDYMRLGHLALKANKIVAICGPLLTGTAASGSAFVGHGSWAVIVAVTEDLARKSSSSHVDGSTTDEFAGKIS</sequence>
<evidence type="ECO:0000313" key="2">
    <source>
        <dbReference type="Proteomes" id="UP000006729"/>
    </source>
</evidence>
<accession>U5GDS2</accession>
<name>U5GDS2_POPTR</name>
<keyword evidence="2" id="KW-1185">Reference proteome</keyword>
<gene>
    <name evidence="1" type="ORF">POPTR_004G008300</name>
</gene>
<proteinExistence type="predicted"/>
<dbReference type="AlphaFoldDB" id="U5GDS2"/>
<dbReference type="PANTHER" id="PTHR33358">
    <property type="entry name" value="F-BOX PROTEIN WITH A DOMAIN PROTEIN"/>
    <property type="match status" value="1"/>
</dbReference>
<dbReference type="STRING" id="3694.U5GDS2"/>
<dbReference type="Proteomes" id="UP000006729">
    <property type="component" value="Chromosome 4"/>
</dbReference>
<dbReference type="InterPro" id="IPR027949">
    <property type="entry name" value="Chloroplast_duf"/>
</dbReference>
<evidence type="ECO:0000313" key="1">
    <source>
        <dbReference type="EMBL" id="PNT38978.1"/>
    </source>
</evidence>
<dbReference type="Pfam" id="PF14476">
    <property type="entry name" value="Chloroplast_duf"/>
    <property type="match status" value="2"/>
</dbReference>
<protein>
    <submittedName>
        <fullName evidence="1">Uncharacterized protein</fullName>
    </submittedName>
</protein>
<dbReference type="InParanoid" id="U5GDS2"/>
<organism evidence="1 2">
    <name type="scientific">Populus trichocarpa</name>
    <name type="common">Western balsam poplar</name>
    <name type="synonym">Populus balsamifera subsp. trichocarpa</name>
    <dbReference type="NCBI Taxonomy" id="3694"/>
    <lineage>
        <taxon>Eukaryota</taxon>
        <taxon>Viridiplantae</taxon>
        <taxon>Streptophyta</taxon>
        <taxon>Embryophyta</taxon>
        <taxon>Tracheophyta</taxon>
        <taxon>Spermatophyta</taxon>
        <taxon>Magnoliopsida</taxon>
        <taxon>eudicotyledons</taxon>
        <taxon>Gunneridae</taxon>
        <taxon>Pentapetalae</taxon>
        <taxon>rosids</taxon>
        <taxon>fabids</taxon>
        <taxon>Malpighiales</taxon>
        <taxon>Salicaceae</taxon>
        <taxon>Saliceae</taxon>
        <taxon>Populus</taxon>
    </lineage>
</organism>
<dbReference type="PANTHER" id="PTHR33358:SF12">
    <property type="entry name" value="F-BOX PROTEIN WITH A DOMAIN PROTEIN"/>
    <property type="match status" value="1"/>
</dbReference>